<comment type="subunit">
    <text evidence="2 11">Heterodimer of HisH and HisF.</text>
</comment>
<evidence type="ECO:0000256" key="5">
    <source>
        <dbReference type="ARBA" id="ARBA00022962"/>
    </source>
</evidence>
<keyword evidence="5 11" id="KW-0315">Glutamine amidotransferase</keyword>
<evidence type="ECO:0000256" key="9">
    <source>
        <dbReference type="ARBA" id="ARBA00047838"/>
    </source>
</evidence>
<evidence type="ECO:0000313" key="14">
    <source>
        <dbReference type="EMBL" id="MDO4841900.1"/>
    </source>
</evidence>
<feature type="active site" description="Nucleophile" evidence="11 12">
    <location>
        <position position="83"/>
    </location>
</feature>
<dbReference type="InterPro" id="IPR010139">
    <property type="entry name" value="Imidazole-glycPsynth_HisH"/>
</dbReference>
<dbReference type="CDD" id="cd01748">
    <property type="entry name" value="GATase1_IGP_Synthase"/>
    <property type="match status" value="1"/>
</dbReference>
<evidence type="ECO:0000256" key="7">
    <source>
        <dbReference type="ARBA" id="ARBA00023239"/>
    </source>
</evidence>
<evidence type="ECO:0000256" key="2">
    <source>
        <dbReference type="ARBA" id="ARBA00011152"/>
    </source>
</evidence>
<dbReference type="PANTHER" id="PTHR42701:SF1">
    <property type="entry name" value="IMIDAZOLE GLYCEROL PHOSPHATE SYNTHASE SUBUNIT HISH"/>
    <property type="match status" value="1"/>
</dbReference>
<evidence type="ECO:0000256" key="4">
    <source>
        <dbReference type="ARBA" id="ARBA00022801"/>
    </source>
</evidence>
<keyword evidence="6 11" id="KW-0368">Histidine biosynthesis</keyword>
<comment type="subcellular location">
    <subcellularLocation>
        <location evidence="11">Cytoplasm</location>
    </subcellularLocation>
</comment>
<keyword evidence="3 11" id="KW-0028">Amino-acid biosynthesis</keyword>
<evidence type="ECO:0000256" key="11">
    <source>
        <dbReference type="HAMAP-Rule" id="MF_00278"/>
    </source>
</evidence>
<dbReference type="PIRSF" id="PIRSF000495">
    <property type="entry name" value="Amidotransf_hisH"/>
    <property type="match status" value="1"/>
</dbReference>
<keyword evidence="11" id="KW-0963">Cytoplasm</keyword>
<dbReference type="InterPro" id="IPR017926">
    <property type="entry name" value="GATASE"/>
</dbReference>
<dbReference type="GO" id="GO:0005737">
    <property type="term" value="C:cytoplasm"/>
    <property type="evidence" value="ECO:0007669"/>
    <property type="project" value="UniProtKB-SubCell"/>
</dbReference>
<evidence type="ECO:0000256" key="10">
    <source>
        <dbReference type="ARBA" id="ARBA00049534"/>
    </source>
</evidence>
<evidence type="ECO:0000256" key="3">
    <source>
        <dbReference type="ARBA" id="ARBA00022605"/>
    </source>
</evidence>
<sequence length="240" mass="25396">MATAKIAVVDYHKGNLSSVIRGLVRAGADAFSTDDPKAIESADGIVVPGVGSFYDAAVFMKESGQAEAILNACKKDTPLLGICLGLQLLFDSGDEGIPEDCGAVSSSSDGADLSAGDVFESNGSLFTRGLGLIKGTCVKLKSESLKIPHVGWDQVYLTKEGFESQLMDGFAEGSNMYFTHSYVASDCEEDCTLGKTHYAQSFPCVVGKGNVFGVQFHPEKSSSQGLLILNNFVNIVREAK</sequence>
<dbReference type="SUPFAM" id="SSF52317">
    <property type="entry name" value="Class I glutamine amidotransferase-like"/>
    <property type="match status" value="1"/>
</dbReference>
<comment type="catalytic activity">
    <reaction evidence="9 11">
        <text>5-[(5-phospho-1-deoxy-D-ribulos-1-ylimino)methylamino]-1-(5-phospho-beta-D-ribosyl)imidazole-4-carboxamide + L-glutamine = D-erythro-1-(imidazol-4-yl)glycerol 3-phosphate + 5-amino-1-(5-phospho-beta-D-ribosyl)imidazole-4-carboxamide + L-glutamate + H(+)</text>
        <dbReference type="Rhea" id="RHEA:24793"/>
        <dbReference type="ChEBI" id="CHEBI:15378"/>
        <dbReference type="ChEBI" id="CHEBI:29985"/>
        <dbReference type="ChEBI" id="CHEBI:58278"/>
        <dbReference type="ChEBI" id="CHEBI:58359"/>
        <dbReference type="ChEBI" id="CHEBI:58475"/>
        <dbReference type="ChEBI" id="CHEBI:58525"/>
        <dbReference type="EC" id="4.3.2.10"/>
    </reaction>
</comment>
<dbReference type="Proteomes" id="UP001168575">
    <property type="component" value="Unassembled WGS sequence"/>
</dbReference>
<dbReference type="PROSITE" id="PS51273">
    <property type="entry name" value="GATASE_TYPE_1"/>
    <property type="match status" value="1"/>
</dbReference>
<dbReference type="EC" id="4.3.2.10" evidence="11"/>
<proteinExistence type="inferred from homology"/>
<evidence type="ECO:0000313" key="15">
    <source>
        <dbReference type="Proteomes" id="UP001168575"/>
    </source>
</evidence>
<dbReference type="GO" id="GO:0004359">
    <property type="term" value="F:glutaminase activity"/>
    <property type="evidence" value="ECO:0007669"/>
    <property type="project" value="UniProtKB-EC"/>
</dbReference>
<dbReference type="GO" id="GO:0000105">
    <property type="term" value="P:L-histidine biosynthetic process"/>
    <property type="evidence" value="ECO:0007669"/>
    <property type="project" value="UniProtKB-UniRule"/>
</dbReference>
<comment type="pathway">
    <text evidence="1 11">Amino-acid biosynthesis; L-histidine biosynthesis; L-histidine from 5-phospho-alpha-D-ribose 1-diphosphate: step 5/9.</text>
</comment>
<dbReference type="PANTHER" id="PTHR42701">
    <property type="entry name" value="IMIDAZOLE GLYCEROL PHOSPHATE SYNTHASE SUBUNIT HISH"/>
    <property type="match status" value="1"/>
</dbReference>
<dbReference type="Gene3D" id="3.40.50.880">
    <property type="match status" value="1"/>
</dbReference>
<dbReference type="GO" id="GO:0016829">
    <property type="term" value="F:lyase activity"/>
    <property type="evidence" value="ECO:0007669"/>
    <property type="project" value="UniProtKB-KW"/>
</dbReference>
<dbReference type="HAMAP" id="MF_00278">
    <property type="entry name" value="HisH"/>
    <property type="match status" value="1"/>
</dbReference>
<comment type="function">
    <text evidence="8 11">IGPS catalyzes the conversion of PRFAR and glutamine to IGP, AICAR and glutamate. The HisH subunit catalyzes the hydrolysis of glutamine to glutamate and ammonia as part of the synthesis of IGP and AICAR. The resulting ammonia molecule is channeled to the active site of HisF.</text>
</comment>
<dbReference type="GO" id="GO:0000107">
    <property type="term" value="F:imidazoleglycerol-phosphate synthase activity"/>
    <property type="evidence" value="ECO:0007669"/>
    <property type="project" value="UniProtKB-UniRule"/>
</dbReference>
<keyword evidence="4 11" id="KW-0378">Hydrolase</keyword>
<evidence type="ECO:0000259" key="13">
    <source>
        <dbReference type="Pfam" id="PF00117"/>
    </source>
</evidence>
<evidence type="ECO:0000256" key="8">
    <source>
        <dbReference type="ARBA" id="ARBA00025299"/>
    </source>
</evidence>
<reference evidence="14" key="1">
    <citation type="submission" date="2023-07" db="EMBL/GenBank/DDBJ databases">
        <title>Between Cages and Wild: Unraveling the Impact of Captivity on Animal Microbiomes and Antimicrobial Resistance.</title>
        <authorList>
            <person name="Schmartz G.P."/>
            <person name="Rehner J."/>
            <person name="Schuff M.J."/>
            <person name="Becker S.L."/>
            <person name="Kravczyk M."/>
            <person name="Gurevich A."/>
            <person name="Francke R."/>
            <person name="Mueller R."/>
            <person name="Keller V."/>
            <person name="Keller A."/>
        </authorList>
    </citation>
    <scope>NUCLEOTIDE SEQUENCE</scope>
    <source>
        <strain evidence="14">S12M_St_49</strain>
    </source>
</reference>
<comment type="catalytic activity">
    <reaction evidence="10 11">
        <text>L-glutamine + H2O = L-glutamate + NH4(+)</text>
        <dbReference type="Rhea" id="RHEA:15889"/>
        <dbReference type="ChEBI" id="CHEBI:15377"/>
        <dbReference type="ChEBI" id="CHEBI:28938"/>
        <dbReference type="ChEBI" id="CHEBI:29985"/>
        <dbReference type="ChEBI" id="CHEBI:58359"/>
        <dbReference type="EC" id="3.5.1.2"/>
    </reaction>
</comment>
<dbReference type="NCBIfam" id="TIGR01855">
    <property type="entry name" value="IMP_synth_hisH"/>
    <property type="match status" value="1"/>
</dbReference>
<dbReference type="EMBL" id="JAUMVS010000062">
    <property type="protein sequence ID" value="MDO4841900.1"/>
    <property type="molecule type" value="Genomic_DNA"/>
</dbReference>
<organism evidence="14 15">
    <name type="scientific">Phoenicibacter congonensis</name>
    <dbReference type="NCBI Taxonomy" id="1944646"/>
    <lineage>
        <taxon>Bacteria</taxon>
        <taxon>Bacillati</taxon>
        <taxon>Actinomycetota</taxon>
        <taxon>Coriobacteriia</taxon>
        <taxon>Eggerthellales</taxon>
        <taxon>Eggerthellaceae</taxon>
        <taxon>Phoenicibacter</taxon>
    </lineage>
</organism>
<evidence type="ECO:0000256" key="12">
    <source>
        <dbReference type="PIRSR" id="PIRSR000495-1"/>
    </source>
</evidence>
<accession>A0AA43RHL4</accession>
<evidence type="ECO:0000256" key="1">
    <source>
        <dbReference type="ARBA" id="ARBA00005091"/>
    </source>
</evidence>
<dbReference type="EC" id="3.5.1.2" evidence="11"/>
<name>A0AA43RHL4_9ACTN</name>
<feature type="active site" evidence="11 12">
    <location>
        <position position="219"/>
    </location>
</feature>
<feature type="domain" description="Glutamine amidotransferase" evidence="13">
    <location>
        <begin position="8"/>
        <end position="233"/>
    </location>
</feature>
<feature type="active site" evidence="11 12">
    <location>
        <position position="217"/>
    </location>
</feature>
<dbReference type="InterPro" id="IPR029062">
    <property type="entry name" value="Class_I_gatase-like"/>
</dbReference>
<keyword evidence="15" id="KW-1185">Reference proteome</keyword>
<protein>
    <recommendedName>
        <fullName evidence="11">Imidazole glycerol phosphate synthase subunit HisH</fullName>
        <ecNumber evidence="11">4.3.2.10</ecNumber>
    </recommendedName>
    <alternativeName>
        <fullName evidence="11">IGP synthase glutaminase subunit</fullName>
        <ecNumber evidence="11">3.5.1.2</ecNumber>
    </alternativeName>
    <alternativeName>
        <fullName evidence="11">IGP synthase subunit HisH</fullName>
    </alternativeName>
    <alternativeName>
        <fullName evidence="11">ImGP synthase subunit HisH</fullName>
        <shortName evidence="11">IGPS subunit HisH</shortName>
    </alternativeName>
</protein>
<dbReference type="Pfam" id="PF00117">
    <property type="entry name" value="GATase"/>
    <property type="match status" value="1"/>
</dbReference>
<comment type="caution">
    <text evidence="14">The sequence shown here is derived from an EMBL/GenBank/DDBJ whole genome shotgun (WGS) entry which is preliminary data.</text>
</comment>
<evidence type="ECO:0000256" key="6">
    <source>
        <dbReference type="ARBA" id="ARBA00023102"/>
    </source>
</evidence>
<keyword evidence="7 11" id="KW-0456">Lyase</keyword>
<dbReference type="AlphaFoldDB" id="A0AA43RHL4"/>
<gene>
    <name evidence="11 14" type="primary">hisH</name>
    <name evidence="14" type="ORF">Q3982_04405</name>
</gene>